<protein>
    <submittedName>
        <fullName evidence="1">Uncharacterized protein</fullName>
    </submittedName>
</protein>
<organism evidence="1 2">
    <name type="scientific">Bifidobacterium tsurumiense</name>
    <dbReference type="NCBI Taxonomy" id="356829"/>
    <lineage>
        <taxon>Bacteria</taxon>
        <taxon>Bacillati</taxon>
        <taxon>Actinomycetota</taxon>
        <taxon>Actinomycetes</taxon>
        <taxon>Bifidobacteriales</taxon>
        <taxon>Bifidobacteriaceae</taxon>
        <taxon>Bifidobacterium</taxon>
    </lineage>
</organism>
<reference evidence="1 2" key="1">
    <citation type="submission" date="2014-03" db="EMBL/GenBank/DDBJ databases">
        <title>Genomics of Bifidobacteria.</title>
        <authorList>
            <person name="Ventura M."/>
            <person name="Milani C."/>
            <person name="Lugli G.A."/>
        </authorList>
    </citation>
    <scope>NUCLEOTIDE SEQUENCE [LARGE SCALE GENOMIC DNA]</scope>
    <source>
        <strain evidence="1 2">JCM 13495</strain>
    </source>
</reference>
<comment type="caution">
    <text evidence="1">The sequence shown here is derived from an EMBL/GenBank/DDBJ whole genome shotgun (WGS) entry which is preliminary data.</text>
</comment>
<gene>
    <name evidence="1" type="ORF">BITS_1155</name>
</gene>
<proteinExistence type="predicted"/>
<accession>A0A087EE08</accession>
<dbReference type="STRING" id="356829.BITS_1155"/>
<evidence type="ECO:0000313" key="1">
    <source>
        <dbReference type="EMBL" id="KFJ06009.1"/>
    </source>
</evidence>
<dbReference type="EMBL" id="JGZU01000011">
    <property type="protein sequence ID" value="KFJ06009.1"/>
    <property type="molecule type" value="Genomic_DNA"/>
</dbReference>
<keyword evidence="2" id="KW-1185">Reference proteome</keyword>
<evidence type="ECO:0000313" key="2">
    <source>
        <dbReference type="Proteomes" id="UP000029080"/>
    </source>
</evidence>
<sequence>MPIFADSKKDVTAAKAPAEICENDIPLKKFLTCMTITETAVYLLESLLNLPEFLQHLINP</sequence>
<dbReference type="AlphaFoldDB" id="A0A087EE08"/>
<name>A0A087EE08_9BIFI</name>
<dbReference type="Proteomes" id="UP000029080">
    <property type="component" value="Unassembled WGS sequence"/>
</dbReference>